<dbReference type="OrthoDB" id="424220at2759"/>
<dbReference type="Pfam" id="PF04564">
    <property type="entry name" value="U-box"/>
    <property type="match status" value="1"/>
</dbReference>
<keyword evidence="4" id="KW-1185">Reference proteome</keyword>
<evidence type="ECO:0000313" key="3">
    <source>
        <dbReference type="EMBL" id="CAB9530592.1"/>
    </source>
</evidence>
<evidence type="ECO:0000256" key="1">
    <source>
        <dbReference type="SAM" id="MobiDB-lite"/>
    </source>
</evidence>
<feature type="region of interest" description="Disordered" evidence="1">
    <location>
        <begin position="122"/>
        <end position="163"/>
    </location>
</feature>
<dbReference type="GO" id="GO:0016567">
    <property type="term" value="P:protein ubiquitination"/>
    <property type="evidence" value="ECO:0007669"/>
    <property type="project" value="InterPro"/>
</dbReference>
<dbReference type="SUPFAM" id="SSF57850">
    <property type="entry name" value="RING/U-box"/>
    <property type="match status" value="1"/>
</dbReference>
<comment type="caution">
    <text evidence="3">The sequence shown here is derived from an EMBL/GenBank/DDBJ whole genome shotgun (WGS) entry which is preliminary data.</text>
</comment>
<gene>
    <name evidence="3" type="ORF">SEMRO_2947_G340800.1</name>
</gene>
<dbReference type="PROSITE" id="PS51698">
    <property type="entry name" value="U_BOX"/>
    <property type="match status" value="1"/>
</dbReference>
<feature type="domain" description="U-box" evidence="2">
    <location>
        <begin position="12"/>
        <end position="85"/>
    </location>
</feature>
<sequence length="163" mass="18271">MTAGQSQQETPTPPAQFVCPLTKEIMTQPVMTKYGHCYEKKALVKWLNRNNTCPLTHQELSLPDVISYRSLEQQIIGWKKLHGVADAAADVGRQEPVLIAGNHKMLAQRRDDRMVEQVLDLMQQQNGSPKSGKKNKNKDKSMSLTKMVRKTLLGKKEQSASAA</sequence>
<dbReference type="CDD" id="cd16664">
    <property type="entry name" value="RING-Ubox_PUB"/>
    <property type="match status" value="1"/>
</dbReference>
<dbReference type="PANTHER" id="PTHR45958">
    <property type="entry name" value="RING-TYPE E3 UBIQUITIN TRANSFERASE"/>
    <property type="match status" value="1"/>
</dbReference>
<proteinExistence type="predicted"/>
<dbReference type="Proteomes" id="UP001153069">
    <property type="component" value="Unassembled WGS sequence"/>
</dbReference>
<dbReference type="Gene3D" id="3.30.40.10">
    <property type="entry name" value="Zinc/RING finger domain, C3HC4 (zinc finger)"/>
    <property type="match status" value="1"/>
</dbReference>
<evidence type="ECO:0000259" key="2">
    <source>
        <dbReference type="PROSITE" id="PS51698"/>
    </source>
</evidence>
<dbReference type="EMBL" id="CAICTM010002945">
    <property type="protein sequence ID" value="CAB9530592.1"/>
    <property type="molecule type" value="Genomic_DNA"/>
</dbReference>
<dbReference type="InterPro" id="IPR013083">
    <property type="entry name" value="Znf_RING/FYVE/PHD"/>
</dbReference>
<organism evidence="3 4">
    <name type="scientific">Seminavis robusta</name>
    <dbReference type="NCBI Taxonomy" id="568900"/>
    <lineage>
        <taxon>Eukaryota</taxon>
        <taxon>Sar</taxon>
        <taxon>Stramenopiles</taxon>
        <taxon>Ochrophyta</taxon>
        <taxon>Bacillariophyta</taxon>
        <taxon>Bacillariophyceae</taxon>
        <taxon>Bacillariophycidae</taxon>
        <taxon>Naviculales</taxon>
        <taxon>Naviculaceae</taxon>
        <taxon>Seminavis</taxon>
    </lineage>
</organism>
<dbReference type="GO" id="GO:0004842">
    <property type="term" value="F:ubiquitin-protein transferase activity"/>
    <property type="evidence" value="ECO:0007669"/>
    <property type="project" value="InterPro"/>
</dbReference>
<reference evidence="3" key="1">
    <citation type="submission" date="2020-06" db="EMBL/GenBank/DDBJ databases">
        <authorList>
            <consortium name="Plant Systems Biology data submission"/>
        </authorList>
    </citation>
    <scope>NUCLEOTIDE SEQUENCE</scope>
    <source>
        <strain evidence="3">D6</strain>
    </source>
</reference>
<dbReference type="PANTHER" id="PTHR45958:SF18">
    <property type="entry name" value="U-BOX DOMAIN-CONTAINING PROTEIN"/>
    <property type="match status" value="1"/>
</dbReference>
<dbReference type="AlphaFoldDB" id="A0A9N8HYP8"/>
<dbReference type="InterPro" id="IPR003613">
    <property type="entry name" value="Ubox_domain"/>
</dbReference>
<feature type="compositionally biased region" description="Basic and acidic residues" evidence="1">
    <location>
        <begin position="154"/>
        <end position="163"/>
    </location>
</feature>
<name>A0A9N8HYP8_9STRA</name>
<dbReference type="InterPro" id="IPR052608">
    <property type="entry name" value="U-box_domain_protein"/>
</dbReference>
<accession>A0A9N8HYP8</accession>
<protein>
    <submittedName>
        <fullName evidence="3">E3 ubiquitin-protein ligase LIN</fullName>
    </submittedName>
</protein>
<dbReference type="SMART" id="SM00504">
    <property type="entry name" value="Ubox"/>
    <property type="match status" value="1"/>
</dbReference>
<dbReference type="InterPro" id="IPR045210">
    <property type="entry name" value="RING-Ubox_PUB"/>
</dbReference>
<evidence type="ECO:0000313" key="4">
    <source>
        <dbReference type="Proteomes" id="UP001153069"/>
    </source>
</evidence>